<dbReference type="AlphaFoldDB" id="A0A2U9BGC8"/>
<reference evidence="2 3" key="1">
    <citation type="submission" date="2017-12" db="EMBL/GenBank/DDBJ databases">
        <title>Integrating genomic resources of turbot (Scophthalmus maximus) in depth evaluation of genetic and physical mapping variation across individuals.</title>
        <authorList>
            <person name="Martinez P."/>
        </authorList>
    </citation>
    <scope>NUCLEOTIDE SEQUENCE [LARGE SCALE GENOMIC DNA]</scope>
</reference>
<name>A0A2U9BGC8_SCOMX</name>
<accession>A0A2U9BGC8</accession>
<proteinExistence type="predicted"/>
<evidence type="ECO:0000256" key="1">
    <source>
        <dbReference type="SAM" id="MobiDB-lite"/>
    </source>
</evidence>
<feature type="region of interest" description="Disordered" evidence="1">
    <location>
        <begin position="1"/>
        <end position="35"/>
    </location>
</feature>
<gene>
    <name evidence="2" type="ORF">SMAX5B_002291</name>
</gene>
<dbReference type="EMBL" id="CP026248">
    <property type="protein sequence ID" value="AWP02612.1"/>
    <property type="molecule type" value="Genomic_DNA"/>
</dbReference>
<feature type="compositionally biased region" description="Basic residues" evidence="1">
    <location>
        <begin position="63"/>
        <end position="75"/>
    </location>
</feature>
<keyword evidence="3" id="KW-1185">Reference proteome</keyword>
<dbReference type="Proteomes" id="UP000246464">
    <property type="component" value="Chromosome 6"/>
</dbReference>
<feature type="region of interest" description="Disordered" evidence="1">
    <location>
        <begin position="48"/>
        <end position="75"/>
    </location>
</feature>
<feature type="compositionally biased region" description="Polar residues" evidence="1">
    <location>
        <begin position="50"/>
        <end position="61"/>
    </location>
</feature>
<evidence type="ECO:0000313" key="2">
    <source>
        <dbReference type="EMBL" id="AWP02612.1"/>
    </source>
</evidence>
<evidence type="ECO:0000313" key="3">
    <source>
        <dbReference type="Proteomes" id="UP000246464"/>
    </source>
</evidence>
<sequence length="75" mass="8097">METGRSLALRNAATSTRESTAVRNSHGRKTSRQSTVAVMETGRSLALRNAATSTRESTAVRNSHGRCVKRSTPHS</sequence>
<organism evidence="2 3">
    <name type="scientific">Scophthalmus maximus</name>
    <name type="common">Turbot</name>
    <name type="synonym">Psetta maxima</name>
    <dbReference type="NCBI Taxonomy" id="52904"/>
    <lineage>
        <taxon>Eukaryota</taxon>
        <taxon>Metazoa</taxon>
        <taxon>Chordata</taxon>
        <taxon>Craniata</taxon>
        <taxon>Vertebrata</taxon>
        <taxon>Euteleostomi</taxon>
        <taxon>Actinopterygii</taxon>
        <taxon>Neopterygii</taxon>
        <taxon>Teleostei</taxon>
        <taxon>Neoteleostei</taxon>
        <taxon>Acanthomorphata</taxon>
        <taxon>Carangaria</taxon>
        <taxon>Pleuronectiformes</taxon>
        <taxon>Pleuronectoidei</taxon>
        <taxon>Scophthalmidae</taxon>
        <taxon>Scophthalmus</taxon>
    </lineage>
</organism>
<feature type="compositionally biased region" description="Polar residues" evidence="1">
    <location>
        <begin position="12"/>
        <end position="23"/>
    </location>
</feature>
<protein>
    <submittedName>
        <fullName evidence="2">Uncharacterized protein</fullName>
    </submittedName>
</protein>